<sequence length="748" mass="83858">MRLKVNVTGVVQGVGFRPFVYRLARELNLKGFVLNNELGVTIEVEGSKEKLIEFLGRLQEEKPPAAAIYSISSQFLEEVGYREFEIKKSQKGGEVKVSILPDLATCNDCLRELFDPKDRRYLYPFINCTNCGPRYTIILSLPYDRENTTMKDFKMCPECEREYNDPLNRRFHAQPNACPVCGPHVWLIDSQGKRVAEREEAIKGVAQWIREGKIVAIKGLGGFHLVCDATNEEALRELRLRKRREEKPFAVMFKDIEQVKEFAQVSPLEKVALRRVEAPIVILKSKGKLPKEVSPDTQTVGAFLPYTPLHHILLREVGKPIVATSCNLTDEPIMKDNEEVLREVGRLVDGALLHNREIARRCDDSVVRVMGGKIVPIRRSRGFAPLPILLPFNLKRSVLALGPHMKVTVALGRENRVYLSQHIGDVDNLKAEEFLKETVRDLTKLLEVEPEVVVCDYHPGYFTTKWGKEEFGRKLVQVYHHHAHAVSVMAENGLGVDEKVIALTFDGTGYGPDGTIWGGEFLIASYTEFKRELSLLPFPLPGGERAVKEPYRTAVSLLKLSGLEPSEVLGERKEVNFVSQMVERGVNSPITSSMGRLFDGISAILGLKEKVSYQAQGAIILEEVALKSSTKESLPVKVEGDKIDWREMVREVVRLKEKGVPAEDIARMFHNWVVKASVEGVKELREKYGIERVALSGGVFQNRLLTETLSETLKGEGFKVLTHQLVPPNDGGLSLGQAVYGGLVEKGS</sequence>
<evidence type="ECO:0000256" key="9">
    <source>
        <dbReference type="PROSITE-ProRule" id="PRU00520"/>
    </source>
</evidence>
<dbReference type="PROSITE" id="PS51163">
    <property type="entry name" value="YRDC"/>
    <property type="match status" value="1"/>
</dbReference>
<dbReference type="GO" id="GO:0008270">
    <property type="term" value="F:zinc ion binding"/>
    <property type="evidence" value="ECO:0007669"/>
    <property type="project" value="UniProtKB-KW"/>
</dbReference>
<dbReference type="InterPro" id="IPR017968">
    <property type="entry name" value="Acylphosphatase_CS"/>
</dbReference>
<dbReference type="AlphaFoldDB" id="A0A420W9J4"/>
<dbReference type="InterPro" id="IPR055128">
    <property type="entry name" value="HypF_C_2"/>
</dbReference>
<dbReference type="EMBL" id="RBIE01000001">
    <property type="protein sequence ID" value="RKQ63990.1"/>
    <property type="molecule type" value="Genomic_DNA"/>
</dbReference>
<dbReference type="InterPro" id="IPR051060">
    <property type="entry name" value="Carbamoyltrans_HypF-like"/>
</dbReference>
<protein>
    <recommendedName>
        <fullName evidence="8">Carbamoyltransferase</fullName>
        <ecNumber evidence="8">6.2.-.-</ecNumber>
    </recommendedName>
</protein>
<name>A0A420W9J4_9BACT</name>
<dbReference type="InterPro" id="IPR011125">
    <property type="entry name" value="Znf_HypF"/>
</dbReference>
<comment type="catalytic activity">
    <reaction evidence="9">
        <text>an acyl phosphate + H2O = a carboxylate + phosphate + H(+)</text>
        <dbReference type="Rhea" id="RHEA:14965"/>
        <dbReference type="ChEBI" id="CHEBI:15377"/>
        <dbReference type="ChEBI" id="CHEBI:15378"/>
        <dbReference type="ChEBI" id="CHEBI:29067"/>
        <dbReference type="ChEBI" id="CHEBI:43474"/>
        <dbReference type="ChEBI" id="CHEBI:59918"/>
        <dbReference type="EC" id="3.6.1.7"/>
    </reaction>
</comment>
<dbReference type="GO" id="GO:0016874">
    <property type="term" value="F:ligase activity"/>
    <property type="evidence" value="ECO:0007669"/>
    <property type="project" value="UniProtKB-UniRule"/>
</dbReference>
<dbReference type="GO" id="GO:0003725">
    <property type="term" value="F:double-stranded RNA binding"/>
    <property type="evidence" value="ECO:0007669"/>
    <property type="project" value="InterPro"/>
</dbReference>
<feature type="active site" evidence="9">
    <location>
        <position position="35"/>
    </location>
</feature>
<dbReference type="Gene3D" id="3.30.110.120">
    <property type="match status" value="1"/>
</dbReference>
<dbReference type="Gene3D" id="3.30.420.40">
    <property type="match status" value="1"/>
</dbReference>
<dbReference type="PROSITE" id="PS51160">
    <property type="entry name" value="ACYLPHOSPHATASE_3"/>
    <property type="match status" value="1"/>
</dbReference>
<organism evidence="12 13">
    <name type="scientific">Thermovibrio guaymasensis</name>
    <dbReference type="NCBI Taxonomy" id="240167"/>
    <lineage>
        <taxon>Bacteria</taxon>
        <taxon>Pseudomonadati</taxon>
        <taxon>Aquificota</taxon>
        <taxon>Aquificia</taxon>
        <taxon>Desulfurobacteriales</taxon>
        <taxon>Desulfurobacteriaceae</taxon>
        <taxon>Thermovibrio</taxon>
    </lineage>
</organism>
<accession>A0A420W9J4</accession>
<evidence type="ECO:0000256" key="3">
    <source>
        <dbReference type="ARBA" id="ARBA00022598"/>
    </source>
</evidence>
<dbReference type="InterPro" id="IPR017945">
    <property type="entry name" value="DHBP_synth_RibB-like_a/b_dom"/>
</dbReference>
<dbReference type="InterPro" id="IPR036046">
    <property type="entry name" value="Acylphosphatase-like_dom_sf"/>
</dbReference>
<keyword evidence="9" id="KW-0378">Hydrolase</keyword>
<keyword evidence="4" id="KW-0479">Metal-binding</keyword>
<evidence type="ECO:0000256" key="8">
    <source>
        <dbReference type="PIRNR" id="PIRNR006256"/>
    </source>
</evidence>
<keyword evidence="13" id="KW-1185">Reference proteome</keyword>
<evidence type="ECO:0000256" key="2">
    <source>
        <dbReference type="ARBA" id="ARBA00008097"/>
    </source>
</evidence>
<dbReference type="EC" id="6.2.-.-" evidence="8"/>
<evidence type="ECO:0000313" key="13">
    <source>
        <dbReference type="Proteomes" id="UP000280881"/>
    </source>
</evidence>
<dbReference type="Proteomes" id="UP000280881">
    <property type="component" value="Unassembled WGS sequence"/>
</dbReference>
<dbReference type="RefSeq" id="WP_121170364.1">
    <property type="nucleotide sequence ID" value="NZ_RBIE01000001.1"/>
</dbReference>
<dbReference type="Pfam" id="PF17788">
    <property type="entry name" value="HypF_C"/>
    <property type="match status" value="1"/>
</dbReference>
<evidence type="ECO:0000256" key="6">
    <source>
        <dbReference type="ARBA" id="ARBA00022833"/>
    </source>
</evidence>
<keyword evidence="12" id="KW-0808">Transferase</keyword>
<dbReference type="Pfam" id="PF00708">
    <property type="entry name" value="Acylphosphatase"/>
    <property type="match status" value="1"/>
</dbReference>
<feature type="active site" evidence="9">
    <location>
        <position position="17"/>
    </location>
</feature>
<comment type="catalytic activity">
    <reaction evidence="7">
        <text>C-terminal L-cysteinyl-[HypE protein] + carbamoyl phosphate + ATP + H2O = C-terminal S-carboxamide-L-cysteinyl-[HypE protein] + AMP + phosphate + diphosphate + H(+)</text>
        <dbReference type="Rhea" id="RHEA:55636"/>
        <dbReference type="Rhea" id="RHEA-COMP:14247"/>
        <dbReference type="Rhea" id="RHEA-COMP:14392"/>
        <dbReference type="ChEBI" id="CHEBI:15377"/>
        <dbReference type="ChEBI" id="CHEBI:15378"/>
        <dbReference type="ChEBI" id="CHEBI:30616"/>
        <dbReference type="ChEBI" id="CHEBI:33019"/>
        <dbReference type="ChEBI" id="CHEBI:43474"/>
        <dbReference type="ChEBI" id="CHEBI:58228"/>
        <dbReference type="ChEBI" id="CHEBI:76913"/>
        <dbReference type="ChEBI" id="CHEBI:139126"/>
        <dbReference type="ChEBI" id="CHEBI:456215"/>
    </reaction>
</comment>
<comment type="caution">
    <text evidence="12">The sequence shown here is derived from an EMBL/GenBank/DDBJ whole genome shotgun (WGS) entry which is preliminary data.</text>
</comment>
<evidence type="ECO:0000256" key="5">
    <source>
        <dbReference type="ARBA" id="ARBA00022771"/>
    </source>
</evidence>
<keyword evidence="3" id="KW-0436">Ligase</keyword>
<dbReference type="InterPro" id="IPR001792">
    <property type="entry name" value="Acylphosphatase-like_dom"/>
</dbReference>
<dbReference type="SUPFAM" id="SSF53067">
    <property type="entry name" value="Actin-like ATPase domain"/>
    <property type="match status" value="1"/>
</dbReference>
<dbReference type="GO" id="GO:0051604">
    <property type="term" value="P:protein maturation"/>
    <property type="evidence" value="ECO:0007669"/>
    <property type="project" value="TreeGrafter"/>
</dbReference>
<dbReference type="Pfam" id="PF01300">
    <property type="entry name" value="Sua5_yciO_yrdC"/>
    <property type="match status" value="1"/>
</dbReference>
<dbReference type="InterPro" id="IPR041440">
    <property type="entry name" value="HypF_C"/>
</dbReference>
<dbReference type="InterPro" id="IPR043129">
    <property type="entry name" value="ATPase_NBD"/>
</dbReference>
<dbReference type="PIRSF" id="PIRSF006256">
    <property type="entry name" value="CMPcnvr_hdrg_mat"/>
    <property type="match status" value="1"/>
</dbReference>
<evidence type="ECO:0000259" key="10">
    <source>
        <dbReference type="PROSITE" id="PS51160"/>
    </source>
</evidence>
<dbReference type="Pfam" id="PF22521">
    <property type="entry name" value="HypF_C_2"/>
    <property type="match status" value="1"/>
</dbReference>
<dbReference type="NCBIfam" id="TIGR00143">
    <property type="entry name" value="hypF"/>
    <property type="match status" value="1"/>
</dbReference>
<dbReference type="Gene3D" id="3.90.870.50">
    <property type="match status" value="1"/>
</dbReference>
<evidence type="ECO:0000259" key="11">
    <source>
        <dbReference type="PROSITE" id="PS51163"/>
    </source>
</evidence>
<comment type="similarity">
    <text evidence="2 8">Belongs to the carbamoyltransferase HypF family.</text>
</comment>
<dbReference type="Gene3D" id="3.30.420.360">
    <property type="match status" value="1"/>
</dbReference>
<feature type="domain" description="Acylphosphatase-like" evidence="10">
    <location>
        <begin position="2"/>
        <end position="88"/>
    </location>
</feature>
<dbReference type="PROSITE" id="PS00150">
    <property type="entry name" value="ACYLPHOSPHATASE_1"/>
    <property type="match status" value="1"/>
</dbReference>
<evidence type="ECO:0000313" key="12">
    <source>
        <dbReference type="EMBL" id="RKQ63990.1"/>
    </source>
</evidence>
<dbReference type="GO" id="GO:0016743">
    <property type="term" value="F:carboxyl- or carbamoyltransferase activity"/>
    <property type="evidence" value="ECO:0007669"/>
    <property type="project" value="UniProtKB-UniRule"/>
</dbReference>
<reference evidence="12 13" key="1">
    <citation type="submission" date="2018-10" db="EMBL/GenBank/DDBJ databases">
        <title>Genomic Encyclopedia of Type Strains, Phase IV (KMG-IV): sequencing the most valuable type-strain genomes for metagenomic binning, comparative biology and taxonomic classification.</title>
        <authorList>
            <person name="Goeker M."/>
        </authorList>
    </citation>
    <scope>NUCLEOTIDE SEQUENCE [LARGE SCALE GENOMIC DNA]</scope>
    <source>
        <strain evidence="12 13">DSM 15521</strain>
    </source>
</reference>
<dbReference type="FunFam" id="3.30.420.40:FF:000124">
    <property type="entry name" value="Carbamoyltransferase HypF"/>
    <property type="match status" value="1"/>
</dbReference>
<dbReference type="SUPFAM" id="SSF54975">
    <property type="entry name" value="Acylphosphatase/BLUF domain-like"/>
    <property type="match status" value="1"/>
</dbReference>
<keyword evidence="6" id="KW-0862">Zinc</keyword>
<dbReference type="InterPro" id="IPR004421">
    <property type="entry name" value="Carbamoyltransferase_HypF"/>
</dbReference>
<evidence type="ECO:0000256" key="4">
    <source>
        <dbReference type="ARBA" id="ARBA00022723"/>
    </source>
</evidence>
<comment type="pathway">
    <text evidence="1">Protein modification; [NiFe] hydrogenase maturation.</text>
</comment>
<dbReference type="PANTHER" id="PTHR42959:SF1">
    <property type="entry name" value="CARBAMOYLTRANSFERASE HYPF"/>
    <property type="match status" value="1"/>
</dbReference>
<proteinExistence type="inferred from homology"/>
<feature type="domain" description="YrdC-like" evidence="11">
    <location>
        <begin position="199"/>
        <end position="382"/>
    </location>
</feature>
<evidence type="ECO:0000256" key="7">
    <source>
        <dbReference type="ARBA" id="ARBA00048220"/>
    </source>
</evidence>
<dbReference type="Pfam" id="PF07503">
    <property type="entry name" value="zf-HYPF"/>
    <property type="match status" value="2"/>
</dbReference>
<keyword evidence="5" id="KW-0863">Zinc-finger</keyword>
<dbReference type="OrthoDB" id="9808093at2"/>
<evidence type="ECO:0000256" key="1">
    <source>
        <dbReference type="ARBA" id="ARBA00004711"/>
    </source>
</evidence>
<dbReference type="PANTHER" id="PTHR42959">
    <property type="entry name" value="CARBAMOYLTRANSFERASE"/>
    <property type="match status" value="1"/>
</dbReference>
<dbReference type="UniPathway" id="UPA00335"/>
<gene>
    <name evidence="12" type="ORF">C7457_0880</name>
</gene>
<dbReference type="SUPFAM" id="SSF55821">
    <property type="entry name" value="YrdC/RibB"/>
    <property type="match status" value="1"/>
</dbReference>
<dbReference type="GO" id="GO:0003998">
    <property type="term" value="F:acylphosphatase activity"/>
    <property type="evidence" value="ECO:0007669"/>
    <property type="project" value="UniProtKB-EC"/>
</dbReference>
<dbReference type="InterPro" id="IPR006070">
    <property type="entry name" value="Sua5-like_dom"/>
</dbReference>